<reference evidence="2" key="1">
    <citation type="submission" date="2017-10" db="EMBL/GenBank/DDBJ databases">
        <title>Transcriptome Assembly of Sugarcane Aphid Adults.</title>
        <authorList>
            <person name="Scully E.D."/>
            <person name="Palmer N.A."/>
            <person name="Geib S.M."/>
            <person name="Sarath G."/>
            <person name="Sattler S.E."/>
        </authorList>
    </citation>
    <scope>NUCLEOTIDE SEQUENCE</scope>
    <source>
        <tissue evidence="2">Whole body</tissue>
    </source>
</reference>
<keyword evidence="1" id="KW-0472">Membrane</keyword>
<dbReference type="GO" id="GO:0016491">
    <property type="term" value="F:oxidoreductase activity"/>
    <property type="evidence" value="ECO:0007669"/>
    <property type="project" value="TreeGrafter"/>
</dbReference>
<dbReference type="InterPro" id="IPR002347">
    <property type="entry name" value="SDR_fam"/>
</dbReference>
<dbReference type="InterPro" id="IPR036291">
    <property type="entry name" value="NAD(P)-bd_dom_sf"/>
</dbReference>
<dbReference type="PANTHER" id="PTHR43313:SF36">
    <property type="entry name" value="D-BETA-HYDROXYBUTYRATE DEHYDROGENASE, MITOCHONDRIAL"/>
    <property type="match status" value="1"/>
</dbReference>
<dbReference type="PANTHER" id="PTHR43313">
    <property type="entry name" value="SHORT-CHAIN DEHYDROGENASE/REDUCTASE FAMILY 9C"/>
    <property type="match status" value="1"/>
</dbReference>
<evidence type="ECO:0000256" key="1">
    <source>
        <dbReference type="SAM" id="Phobius"/>
    </source>
</evidence>
<gene>
    <name evidence="2" type="primary">Bdh1</name>
</gene>
<accession>A0A2H8TXD4</accession>
<evidence type="ECO:0000313" key="2">
    <source>
        <dbReference type="EMBL" id="MBW18589.1"/>
    </source>
</evidence>
<proteinExistence type="predicted"/>
<organism evidence="2">
    <name type="scientific">Melanaphis sacchari</name>
    <dbReference type="NCBI Taxonomy" id="742174"/>
    <lineage>
        <taxon>Eukaryota</taxon>
        <taxon>Metazoa</taxon>
        <taxon>Ecdysozoa</taxon>
        <taxon>Arthropoda</taxon>
        <taxon>Hexapoda</taxon>
        <taxon>Insecta</taxon>
        <taxon>Pterygota</taxon>
        <taxon>Neoptera</taxon>
        <taxon>Paraneoptera</taxon>
        <taxon>Hemiptera</taxon>
        <taxon>Sternorrhyncha</taxon>
        <taxon>Aphidomorpha</taxon>
        <taxon>Aphidoidea</taxon>
        <taxon>Aphididae</taxon>
        <taxon>Aphidini</taxon>
        <taxon>Melanaphis</taxon>
    </lineage>
</organism>
<protein>
    <submittedName>
        <fullName evidence="2">D-beta-hydroxybutyrate dehydrogenase, mitochondrial</fullName>
    </submittedName>
</protein>
<dbReference type="SUPFAM" id="SSF51735">
    <property type="entry name" value="NAD(P)-binding Rossmann-fold domains"/>
    <property type="match status" value="1"/>
</dbReference>
<keyword evidence="1" id="KW-1133">Transmembrane helix</keyword>
<dbReference type="AlphaFoldDB" id="A0A2H8TXD4"/>
<dbReference type="GO" id="GO:0008202">
    <property type="term" value="P:steroid metabolic process"/>
    <property type="evidence" value="ECO:0007669"/>
    <property type="project" value="TreeGrafter"/>
</dbReference>
<dbReference type="OrthoDB" id="9876299at2759"/>
<dbReference type="EMBL" id="GFXV01006784">
    <property type="protein sequence ID" value="MBW18589.1"/>
    <property type="molecule type" value="Transcribed_RNA"/>
</dbReference>
<sequence>MDEETALVLGVQLLALCCIACSLVLYLLRKMSRKTVDAVPALRSVLVTSCETSAGLQLCDRLAAAGFRVFAGYKPDVRSDAVESSDCILPSGPSSGACALLRSRVKQRESASTDVERAPGGIVFVPLDVTREDSLHEAVITVKRHLPAGEDGLWAVINTADVCLKGRIEMQESVQWETLFKTNVFGTLKTARTFFPLLVSQKGRFINFGTSNGHPRRQGMTAFDSARHAVVGASTSLREDLKDSGVHIIVINTNNIQPEHMFEPVRSSGKANEQTLNETFMKTILPEYAIHTLLDALLDPNPKPVYAFEKPSVFNYNNFSKRILKSERYVGYENI</sequence>
<feature type="transmembrane region" description="Helical" evidence="1">
    <location>
        <begin position="6"/>
        <end position="28"/>
    </location>
</feature>
<dbReference type="Pfam" id="PF00106">
    <property type="entry name" value="adh_short"/>
    <property type="match status" value="1"/>
</dbReference>
<dbReference type="Gene3D" id="3.40.50.720">
    <property type="entry name" value="NAD(P)-binding Rossmann-like Domain"/>
    <property type="match status" value="1"/>
</dbReference>
<name>A0A2H8TXD4_9HEMI</name>
<keyword evidence="1" id="KW-0812">Transmembrane</keyword>